<gene>
    <name evidence="1" type="ORF">GlitD10_2241</name>
</gene>
<accession>A0A1J0AF72</accession>
<keyword evidence="2" id="KW-1185">Reference proteome</keyword>
<evidence type="ECO:0000313" key="2">
    <source>
        <dbReference type="Proteomes" id="UP000180235"/>
    </source>
</evidence>
<dbReference type="EMBL" id="CP017675">
    <property type="protein sequence ID" value="APB34573.1"/>
    <property type="molecule type" value="Genomic_DNA"/>
</dbReference>
<evidence type="ECO:0000313" key="1">
    <source>
        <dbReference type="EMBL" id="APB34573.1"/>
    </source>
</evidence>
<proteinExistence type="predicted"/>
<name>A0A1J0AF72_9CYAN</name>
<sequence>MVNSGVEIKNTSTNTGFDAIVFNANTAGTATGNFVGIKLDNSTLITQGGNILLTGTGGNTGGDNYGIHQRAGAEVTSTSGNITYTGEGGNGTFNNFGVNVLDTNTKIFATTGEIKITGNGGGNGTGSSNYGIVQGDGAKVSTTTGNITYTGTGGNGTGSGNFGIFLSGATQVTSTNGGINYTGTGTSGADAIRIGNGDITIGDNTTGKITFTSTNNVIIFKDVTVKTTNNITITSPASVTQNNVGGLFASGLELLGNGLYALTNTNNDVATLAANTTNTIKYTDTNGFEIGTVNATNGINTTGNVTLTAQNTVTQTQAITADGLALLGTGDVILTEPSNLINIIAADITGDLKFVNSQTLTVGIVNPDGIENANSVFLQALTGDIIVNKSITATNDITLVADDNFINNVGVTALTSGGTFLVYATSPQDNVNGWAVLGGLQQFKTTFPQPALFIGNGFLYKVGAPLIPGLPNSSFTESVTFTLNFNDRQWRDLSDMGEAVLFPEALLCVNVPVNQASASTPLTEPLVLRTENLPSTNTQWQTGDFPACPSSD</sequence>
<dbReference type="AlphaFoldDB" id="A0A1J0AF72"/>
<organism evidence="1 2">
    <name type="scientific">Gloeomargarita lithophora Alchichica-D10</name>
    <dbReference type="NCBI Taxonomy" id="1188229"/>
    <lineage>
        <taxon>Bacteria</taxon>
        <taxon>Bacillati</taxon>
        <taxon>Cyanobacteriota</taxon>
        <taxon>Cyanophyceae</taxon>
        <taxon>Gloeomargaritales</taxon>
        <taxon>Gloeomargaritaceae</taxon>
        <taxon>Gloeomargarita</taxon>
    </lineage>
</organism>
<dbReference type="Proteomes" id="UP000180235">
    <property type="component" value="Chromosome"/>
</dbReference>
<protein>
    <submittedName>
        <fullName evidence="1">Filamentous hemagglutinin family outer membrane protein</fullName>
    </submittedName>
</protein>
<dbReference type="KEGG" id="glt:GlitD10_2241"/>
<reference evidence="1 2" key="1">
    <citation type="submission" date="2016-10" db="EMBL/GenBank/DDBJ databases">
        <title>Description of Gloeomargarita lithophora gen. nov., sp. nov., a thylakoid-bearing basal-branching cyanobacterium with intracellular carbonates, and proposal for Gloeomargaritales ord. nov.</title>
        <authorList>
            <person name="Moreira D."/>
            <person name="Tavera R."/>
            <person name="Benzerara K."/>
            <person name="Skouri-Panet F."/>
            <person name="Couradeau E."/>
            <person name="Gerard E."/>
            <person name="Loussert C."/>
            <person name="Novelo E."/>
            <person name="Zivanovic Y."/>
            <person name="Lopez-Garcia P."/>
        </authorList>
    </citation>
    <scope>NUCLEOTIDE SEQUENCE [LARGE SCALE GENOMIC DNA]</scope>
    <source>
        <strain evidence="1 2">D10</strain>
    </source>
</reference>